<dbReference type="GO" id="GO:0008168">
    <property type="term" value="F:methyltransferase activity"/>
    <property type="evidence" value="ECO:0007669"/>
    <property type="project" value="UniProtKB-KW"/>
</dbReference>
<keyword evidence="1" id="KW-0282">Flagellum</keyword>
<keyword evidence="1" id="KW-0808">Transferase</keyword>
<reference evidence="1" key="1">
    <citation type="submission" date="2021-11" db="EMBL/GenBank/DDBJ databases">
        <title>The complete genome of Massilia sp sp. G4R7.</title>
        <authorList>
            <person name="Liu L."/>
            <person name="Yue J."/>
            <person name="Yuan J."/>
            <person name="Yang F."/>
            <person name="Li L."/>
        </authorList>
    </citation>
    <scope>NUCLEOTIDE SEQUENCE</scope>
    <source>
        <strain evidence="1">G4R7</strain>
    </source>
</reference>
<gene>
    <name evidence="1" type="primary">fliB</name>
    <name evidence="1" type="ORF">LQ564_05135</name>
</gene>
<dbReference type="EMBL" id="JAJNOC010000001">
    <property type="protein sequence ID" value="MCD2515694.1"/>
    <property type="molecule type" value="Genomic_DNA"/>
</dbReference>
<organism evidence="1 2">
    <name type="scientific">Massilia phyllostachyos</name>
    <dbReference type="NCBI Taxonomy" id="2898585"/>
    <lineage>
        <taxon>Bacteria</taxon>
        <taxon>Pseudomonadati</taxon>
        <taxon>Pseudomonadota</taxon>
        <taxon>Betaproteobacteria</taxon>
        <taxon>Burkholderiales</taxon>
        <taxon>Oxalobacteraceae</taxon>
        <taxon>Telluria group</taxon>
        <taxon>Massilia</taxon>
    </lineage>
</organism>
<accession>A0ABS8Q271</accession>
<keyword evidence="1" id="KW-0966">Cell projection</keyword>
<evidence type="ECO:0000313" key="1">
    <source>
        <dbReference type="EMBL" id="MCD2515694.1"/>
    </source>
</evidence>
<protein>
    <submittedName>
        <fullName evidence="1">Flagellin lysine-N-methylase</fullName>
        <ecNumber evidence="1">2.1.1.-</ecNumber>
    </submittedName>
</protein>
<dbReference type="Proteomes" id="UP001179361">
    <property type="component" value="Unassembled WGS sequence"/>
</dbReference>
<keyword evidence="2" id="KW-1185">Reference proteome</keyword>
<proteinExistence type="predicted"/>
<keyword evidence="1" id="KW-0489">Methyltransferase</keyword>
<dbReference type="RefSeq" id="WP_231056993.1">
    <property type="nucleotide sequence ID" value="NZ_JAJNOC010000001.1"/>
</dbReference>
<sequence>MAILHPTRTHTALLPRYVSRFRCIGSACTDNCCTGWTVTLDKKTFNAYRQSRHPELQEVFGTSLRRQRSGASDSFYGRIEMTEGEIACPIMRDGLCGVHKHMDESHLSHTCFTYPRVSASLGGQVQQALQLSCPEAARQALLAPDAFDFVEDQITVRSAEVRRLDAGASVSPELLHDVRIFCLQLMRLEGVELWQRLALLGVFCEQLSQVGKAAGAAGIPALLDEFTRLAESGAMLDALGDLRPNHEDQAIVFATLWSGKEAPGRTARQRAVIDAVASNLGADPETGVASIESLVAAYTRGVERLPQALAAAPHLLDHYVLNEMFLHLFPFDAADAYESYLQLVSRYGLLRLMLAAQCAADAPLPGVDTLVETVQIFCRRFRHDQGFAKQTNEALRNGGWDSLDKLYGFLRY</sequence>
<evidence type="ECO:0000313" key="2">
    <source>
        <dbReference type="Proteomes" id="UP001179361"/>
    </source>
</evidence>
<dbReference type="EC" id="2.1.1.-" evidence="1"/>
<dbReference type="GO" id="GO:0032259">
    <property type="term" value="P:methylation"/>
    <property type="evidence" value="ECO:0007669"/>
    <property type="project" value="UniProtKB-KW"/>
</dbReference>
<name>A0ABS8Q271_9BURK</name>
<dbReference type="NCBIfam" id="NF038110">
    <property type="entry name" value="Lys_methyl_FliB"/>
    <property type="match status" value="1"/>
</dbReference>
<comment type="caution">
    <text evidence="1">The sequence shown here is derived from an EMBL/GenBank/DDBJ whole genome shotgun (WGS) entry which is preliminary data.</text>
</comment>
<keyword evidence="1" id="KW-0969">Cilium</keyword>